<keyword evidence="15" id="KW-1185">Reference proteome</keyword>
<evidence type="ECO:0000313" key="15">
    <source>
        <dbReference type="Proteomes" id="UP001491552"/>
    </source>
</evidence>
<dbReference type="InterPro" id="IPR022634">
    <property type="entry name" value="DNA_polIII_beta_N"/>
</dbReference>
<comment type="subcellular location">
    <subcellularLocation>
        <location evidence="1 10">Cytoplasm</location>
    </subcellularLocation>
</comment>
<dbReference type="CDD" id="cd00140">
    <property type="entry name" value="beta_clamp"/>
    <property type="match status" value="1"/>
</dbReference>
<organism evidence="14 15">
    <name type="scientific">Faecousia intestinalis</name>
    <dbReference type="NCBI Taxonomy" id="3133167"/>
    <lineage>
        <taxon>Bacteria</taxon>
        <taxon>Bacillati</taxon>
        <taxon>Bacillota</taxon>
        <taxon>Clostridia</taxon>
        <taxon>Eubacteriales</taxon>
        <taxon>Oscillospiraceae</taxon>
        <taxon>Faecousia</taxon>
    </lineage>
</organism>
<dbReference type="Proteomes" id="UP001491552">
    <property type="component" value="Unassembled WGS sequence"/>
</dbReference>
<evidence type="ECO:0000313" key="14">
    <source>
        <dbReference type="EMBL" id="MEQ2510837.1"/>
    </source>
</evidence>
<evidence type="ECO:0000256" key="1">
    <source>
        <dbReference type="ARBA" id="ARBA00004496"/>
    </source>
</evidence>
<keyword evidence="9" id="KW-0238">DNA-binding</keyword>
<accession>A0ABV1G5Z0</accession>
<feature type="domain" description="DNA polymerase III beta sliding clamp central" evidence="12">
    <location>
        <begin position="128"/>
        <end position="240"/>
    </location>
</feature>
<dbReference type="InterPro" id="IPR022637">
    <property type="entry name" value="DNA_polIII_beta_cen"/>
</dbReference>
<dbReference type="RefSeq" id="WP_349135521.1">
    <property type="nucleotide sequence ID" value="NZ_JBBMFF010000192.1"/>
</dbReference>
<dbReference type="PANTHER" id="PTHR30478">
    <property type="entry name" value="DNA POLYMERASE III SUBUNIT BETA"/>
    <property type="match status" value="1"/>
</dbReference>
<evidence type="ECO:0000259" key="11">
    <source>
        <dbReference type="Pfam" id="PF00712"/>
    </source>
</evidence>
<dbReference type="Pfam" id="PF02768">
    <property type="entry name" value="DNA_pol3_beta_3"/>
    <property type="match status" value="1"/>
</dbReference>
<evidence type="ECO:0000256" key="10">
    <source>
        <dbReference type="PIRNR" id="PIRNR000804"/>
    </source>
</evidence>
<feature type="domain" description="DNA polymerase III beta sliding clamp C-terminal" evidence="13">
    <location>
        <begin position="244"/>
        <end position="365"/>
    </location>
</feature>
<comment type="similarity">
    <text evidence="2 10">Belongs to the beta sliding clamp family.</text>
</comment>
<reference evidence="14 15" key="1">
    <citation type="submission" date="2024-03" db="EMBL/GenBank/DDBJ databases">
        <title>Human intestinal bacterial collection.</title>
        <authorList>
            <person name="Pauvert C."/>
            <person name="Hitch T.C.A."/>
            <person name="Clavel T."/>
        </authorList>
    </citation>
    <scope>NUCLEOTIDE SEQUENCE [LARGE SCALE GENOMIC DNA]</scope>
    <source>
        <strain evidence="14 15">CLA-AA-H192</strain>
    </source>
</reference>
<dbReference type="NCBIfam" id="TIGR00663">
    <property type="entry name" value="dnan"/>
    <property type="match status" value="1"/>
</dbReference>
<evidence type="ECO:0000256" key="3">
    <source>
        <dbReference type="ARBA" id="ARBA00021035"/>
    </source>
</evidence>
<comment type="subunit">
    <text evidence="10">Forms a ring-shaped head-to-tail homodimer around DNA.</text>
</comment>
<keyword evidence="6 10" id="KW-0548">Nucleotidyltransferase</keyword>
<evidence type="ECO:0000256" key="2">
    <source>
        <dbReference type="ARBA" id="ARBA00010752"/>
    </source>
</evidence>
<dbReference type="SMART" id="SM00480">
    <property type="entry name" value="POL3Bc"/>
    <property type="match status" value="1"/>
</dbReference>
<evidence type="ECO:0000256" key="8">
    <source>
        <dbReference type="ARBA" id="ARBA00022932"/>
    </source>
</evidence>
<dbReference type="Pfam" id="PF00712">
    <property type="entry name" value="DNA_pol3_beta"/>
    <property type="match status" value="1"/>
</dbReference>
<evidence type="ECO:0000259" key="12">
    <source>
        <dbReference type="Pfam" id="PF02767"/>
    </source>
</evidence>
<name>A0ABV1G5Z0_9FIRM</name>
<sequence>MKFTCEKALLVSALSVASRTVAQKSTIPCLEGVLLRAGVALQLTGYNLETGITVHVGAQIQEAGSCVMPARLFFDIVRKLPDEMVSITVDHKQQVSIRAGAAFFQITAMDSEDYPELPDVNGKSGVTMPQSALKAMISGTIFSVSENQARPIQTGCLMEVTEDSVTMVAVDSFRLARRTWHTENAANHTLKFVVPAAGLKEIERILEDSDEPVTFTLGDKHILFSIGDALLVSRVLEGEFIDWRRVVPTNCGTVLTANVAELTSSIERVSLIISEKVKSPVRCVFGDNMADFRTANTIGSAHDTCSIAGNGGELEIGFNSRYLLDALRVIPSEEVTLELQNGLSPIVFTPCDKKYDFAYMVLPVRLRSNS</sequence>
<evidence type="ECO:0000256" key="6">
    <source>
        <dbReference type="ARBA" id="ARBA00022695"/>
    </source>
</evidence>
<proteinExistence type="inferred from homology"/>
<dbReference type="EMBL" id="JBBMFF010000192">
    <property type="protein sequence ID" value="MEQ2510837.1"/>
    <property type="molecule type" value="Genomic_DNA"/>
</dbReference>
<evidence type="ECO:0000256" key="4">
    <source>
        <dbReference type="ARBA" id="ARBA00022490"/>
    </source>
</evidence>
<keyword evidence="8 10" id="KW-0239">DNA-directed DNA polymerase</keyword>
<dbReference type="Pfam" id="PF02767">
    <property type="entry name" value="DNA_pol3_beta_2"/>
    <property type="match status" value="1"/>
</dbReference>
<protein>
    <recommendedName>
        <fullName evidence="3 10">Beta sliding clamp</fullName>
    </recommendedName>
</protein>
<evidence type="ECO:0000256" key="5">
    <source>
        <dbReference type="ARBA" id="ARBA00022679"/>
    </source>
</evidence>
<keyword evidence="5 10" id="KW-0808">Transferase</keyword>
<dbReference type="PIRSF" id="PIRSF000804">
    <property type="entry name" value="DNA_pol_III_b"/>
    <property type="match status" value="1"/>
</dbReference>
<keyword evidence="7 10" id="KW-0235">DNA replication</keyword>
<dbReference type="SUPFAM" id="SSF55979">
    <property type="entry name" value="DNA clamp"/>
    <property type="match status" value="3"/>
</dbReference>
<gene>
    <name evidence="14" type="primary">dnaN</name>
    <name evidence="14" type="ORF">WMO66_06190</name>
</gene>
<dbReference type="PANTHER" id="PTHR30478:SF0">
    <property type="entry name" value="BETA SLIDING CLAMP"/>
    <property type="match status" value="1"/>
</dbReference>
<dbReference type="InterPro" id="IPR022635">
    <property type="entry name" value="DNA_polIII_beta_C"/>
</dbReference>
<evidence type="ECO:0000256" key="9">
    <source>
        <dbReference type="ARBA" id="ARBA00023125"/>
    </source>
</evidence>
<comment type="caution">
    <text evidence="14">The sequence shown here is derived from an EMBL/GenBank/DDBJ whole genome shotgun (WGS) entry which is preliminary data.</text>
</comment>
<dbReference type="InterPro" id="IPR046938">
    <property type="entry name" value="DNA_clamp_sf"/>
</dbReference>
<dbReference type="InterPro" id="IPR001001">
    <property type="entry name" value="DNA_polIII_beta"/>
</dbReference>
<dbReference type="Gene3D" id="3.10.150.10">
    <property type="entry name" value="DNA Polymerase III, subunit A, domain 2"/>
    <property type="match status" value="1"/>
</dbReference>
<evidence type="ECO:0000259" key="13">
    <source>
        <dbReference type="Pfam" id="PF02768"/>
    </source>
</evidence>
<dbReference type="Gene3D" id="3.70.10.10">
    <property type="match status" value="1"/>
</dbReference>
<keyword evidence="4 10" id="KW-0963">Cytoplasm</keyword>
<feature type="domain" description="DNA polymerase III beta sliding clamp N-terminal" evidence="11">
    <location>
        <begin position="1"/>
        <end position="118"/>
    </location>
</feature>
<evidence type="ECO:0000256" key="7">
    <source>
        <dbReference type="ARBA" id="ARBA00022705"/>
    </source>
</evidence>
<comment type="function">
    <text evidence="10">Confers DNA tethering and processivity to DNA polymerases and other proteins. Acts as a clamp, forming a ring around DNA (a reaction catalyzed by the clamp-loading complex) which diffuses in an ATP-independent manner freely and bidirectionally along dsDNA. Initially characterized for its ability to contact the catalytic subunit of DNA polymerase III (Pol III), a complex, multichain enzyme responsible for most of the replicative synthesis in bacteria; Pol III exhibits 3'-5' exonuclease proofreading activity. The beta chain is required for initiation of replication as well as for processivity of DNA replication.</text>
</comment>
<dbReference type="GO" id="GO:0003887">
    <property type="term" value="F:DNA-directed DNA polymerase activity"/>
    <property type="evidence" value="ECO:0007669"/>
    <property type="project" value="UniProtKB-EC"/>
</dbReference>